<gene>
    <name evidence="2" type="ORF">EV211_1301</name>
</gene>
<dbReference type="InterPro" id="IPR012338">
    <property type="entry name" value="Beta-lactam/transpept-like"/>
</dbReference>
<name>A0A4R6PXW9_9FIRM</name>
<dbReference type="OrthoDB" id="9797709at2"/>
<evidence type="ECO:0000259" key="1">
    <source>
        <dbReference type="Pfam" id="PF00144"/>
    </source>
</evidence>
<dbReference type="Pfam" id="PF00144">
    <property type="entry name" value="Beta-lactamase"/>
    <property type="match status" value="1"/>
</dbReference>
<dbReference type="InterPro" id="IPR001466">
    <property type="entry name" value="Beta-lactam-related"/>
</dbReference>
<dbReference type="InterPro" id="IPR050491">
    <property type="entry name" value="AmpC-like"/>
</dbReference>
<dbReference type="EMBL" id="SNXO01000030">
    <property type="protein sequence ID" value="TDP51467.1"/>
    <property type="molecule type" value="Genomic_DNA"/>
</dbReference>
<sequence>MNTMNISTQIIEDEMEFWSVPSLSIAVVKNGCTPYYNSFGISDVENGIESKCTTNYIIASCSKAMTSAVIAILVDKGLLDYDVPITNYIESFKLFDQNATTNLTIRDILCHRSGLGGHDTIWPNQKSITDFINGFEYLRPSGIFREKAQYSNIMYSVLGAIVEKVTALPWPEAIKKYLFDPLEMHSTYSAYSNTITDTDIAKPYQIINNRLTELKYWNLDSVSPAASVSTNAIDMSKWLTFLVNHGCTTGDEQLISKETFKQMCSKQIDYDDALGVDINLFPTDGYAMGWQTGWYRNHYLIKHMGKIEGFSAIQIVLPEPKIAIALMMNLHSPSVPIFHTIAYTILDSLLDTKKTDWVKIFRKDTIVTAETYNDCNCDLYANCYPNAHPIVNKIVNPSYLGKYLNNGYGELTIEKKQNKLLMLYNQREYTLNSFLSCPYEIKNFKEDIISYNLPLSFITNTNNEAIAIKARFEPLIDDIIFHKVQ</sequence>
<dbReference type="RefSeq" id="WP_133528913.1">
    <property type="nucleotide sequence ID" value="NZ_SNXO01000030.1"/>
</dbReference>
<accession>A0A4R6PXW9</accession>
<evidence type="ECO:0000313" key="2">
    <source>
        <dbReference type="EMBL" id="TDP51467.1"/>
    </source>
</evidence>
<protein>
    <submittedName>
        <fullName evidence="2">CubicO group peptidase (Beta-lactamase class C family)</fullName>
    </submittedName>
</protein>
<feature type="domain" description="Beta-lactamase-related" evidence="1">
    <location>
        <begin position="10"/>
        <end position="333"/>
    </location>
</feature>
<dbReference type="PANTHER" id="PTHR46825">
    <property type="entry name" value="D-ALANYL-D-ALANINE-CARBOXYPEPTIDASE/ENDOPEPTIDASE AMPH"/>
    <property type="match status" value="1"/>
</dbReference>
<dbReference type="AlphaFoldDB" id="A0A4R6PXW9"/>
<evidence type="ECO:0000313" key="3">
    <source>
        <dbReference type="Proteomes" id="UP000295500"/>
    </source>
</evidence>
<reference evidence="2 3" key="1">
    <citation type="submission" date="2019-03" db="EMBL/GenBank/DDBJ databases">
        <title>Genomic Encyclopedia of Type Strains, Phase IV (KMG-IV): sequencing the most valuable type-strain genomes for metagenomic binning, comparative biology and taxonomic classification.</title>
        <authorList>
            <person name="Goeker M."/>
        </authorList>
    </citation>
    <scope>NUCLEOTIDE SEQUENCE [LARGE SCALE GENOMIC DNA]</scope>
    <source>
        <strain evidence="2 3">DSM 28287</strain>
    </source>
</reference>
<keyword evidence="3" id="KW-1185">Reference proteome</keyword>
<dbReference type="Proteomes" id="UP000295500">
    <property type="component" value="Unassembled WGS sequence"/>
</dbReference>
<dbReference type="PANTHER" id="PTHR46825:SF15">
    <property type="entry name" value="BETA-LACTAMASE-RELATED DOMAIN-CONTAINING PROTEIN"/>
    <property type="match status" value="1"/>
</dbReference>
<dbReference type="Gene3D" id="3.40.710.10">
    <property type="entry name" value="DD-peptidase/beta-lactamase superfamily"/>
    <property type="match status" value="1"/>
</dbReference>
<comment type="caution">
    <text evidence="2">The sequence shown here is derived from an EMBL/GenBank/DDBJ whole genome shotgun (WGS) entry which is preliminary data.</text>
</comment>
<dbReference type="SUPFAM" id="SSF56601">
    <property type="entry name" value="beta-lactamase/transpeptidase-like"/>
    <property type="match status" value="1"/>
</dbReference>
<proteinExistence type="predicted"/>
<organism evidence="2 3">
    <name type="scientific">Aminicella lysinilytica</name>
    <dbReference type="NCBI Taxonomy" id="433323"/>
    <lineage>
        <taxon>Bacteria</taxon>
        <taxon>Bacillati</taxon>
        <taxon>Bacillota</taxon>
        <taxon>Clostridia</taxon>
        <taxon>Peptostreptococcales</taxon>
        <taxon>Anaerovoracaceae</taxon>
        <taxon>Aminicella</taxon>
    </lineage>
</organism>